<gene>
    <name evidence="2" type="ORF">SPI_06362</name>
</gene>
<dbReference type="EMBL" id="AZHD01000011">
    <property type="protein sequence ID" value="OAA59160.1"/>
    <property type="molecule type" value="Genomic_DNA"/>
</dbReference>
<evidence type="ECO:0000256" key="1">
    <source>
        <dbReference type="SAM" id="SignalP"/>
    </source>
</evidence>
<sequence>MKPTVLLTALLAAPVLGAPAAEPAEVAARGKKAETYASYGDYPPPKGGYASYGDYPPPKGGYGSYGSYATPKGGYGTYGTYRRWVDSIKSLFA</sequence>
<feature type="signal peptide" evidence="1">
    <location>
        <begin position="1"/>
        <end position="17"/>
    </location>
</feature>
<evidence type="ECO:0000313" key="2">
    <source>
        <dbReference type="EMBL" id="OAA59160.1"/>
    </source>
</evidence>
<keyword evidence="1" id="KW-0732">Signal</keyword>
<dbReference type="Proteomes" id="UP000076874">
    <property type="component" value="Unassembled WGS sequence"/>
</dbReference>
<reference evidence="2 3" key="1">
    <citation type="journal article" date="2016" name="Genome Biol. Evol.">
        <title>Divergent and convergent evolution of fungal pathogenicity.</title>
        <authorList>
            <person name="Shang Y."/>
            <person name="Xiao G."/>
            <person name="Zheng P."/>
            <person name="Cen K."/>
            <person name="Zhan S."/>
            <person name="Wang C."/>
        </authorList>
    </citation>
    <scope>NUCLEOTIDE SEQUENCE [LARGE SCALE GENOMIC DNA]</scope>
    <source>
        <strain evidence="2 3">RCEF 264</strain>
    </source>
</reference>
<keyword evidence="3" id="KW-1185">Reference proteome</keyword>
<evidence type="ECO:0000313" key="3">
    <source>
        <dbReference type="Proteomes" id="UP000076874"/>
    </source>
</evidence>
<organism evidence="2 3">
    <name type="scientific">Niveomyces insectorum RCEF 264</name>
    <dbReference type="NCBI Taxonomy" id="1081102"/>
    <lineage>
        <taxon>Eukaryota</taxon>
        <taxon>Fungi</taxon>
        <taxon>Dikarya</taxon>
        <taxon>Ascomycota</taxon>
        <taxon>Pezizomycotina</taxon>
        <taxon>Sordariomycetes</taxon>
        <taxon>Hypocreomycetidae</taxon>
        <taxon>Hypocreales</taxon>
        <taxon>Cordycipitaceae</taxon>
        <taxon>Niveomyces</taxon>
    </lineage>
</organism>
<name>A0A167S251_9HYPO</name>
<accession>A0A167S251</accession>
<proteinExistence type="predicted"/>
<comment type="caution">
    <text evidence="2">The sequence shown here is derived from an EMBL/GenBank/DDBJ whole genome shotgun (WGS) entry which is preliminary data.</text>
</comment>
<feature type="chain" id="PRO_5007892134" evidence="1">
    <location>
        <begin position="18"/>
        <end position="93"/>
    </location>
</feature>
<protein>
    <submittedName>
        <fullName evidence="2">Uncharacterized protein</fullName>
    </submittedName>
</protein>
<dbReference type="AlphaFoldDB" id="A0A167S251"/>